<proteinExistence type="predicted"/>
<dbReference type="Proteomes" id="UP000831701">
    <property type="component" value="Chromosome 6"/>
</dbReference>
<evidence type="ECO:0000313" key="2">
    <source>
        <dbReference type="Proteomes" id="UP000831701"/>
    </source>
</evidence>
<comment type="caution">
    <text evidence="1">The sequence shown here is derived from an EMBL/GenBank/DDBJ whole genome shotgun (WGS) entry which is preliminary data.</text>
</comment>
<organism evidence="1 2">
    <name type="scientific">Scortum barcoo</name>
    <name type="common">barcoo grunter</name>
    <dbReference type="NCBI Taxonomy" id="214431"/>
    <lineage>
        <taxon>Eukaryota</taxon>
        <taxon>Metazoa</taxon>
        <taxon>Chordata</taxon>
        <taxon>Craniata</taxon>
        <taxon>Vertebrata</taxon>
        <taxon>Euteleostomi</taxon>
        <taxon>Actinopterygii</taxon>
        <taxon>Neopterygii</taxon>
        <taxon>Teleostei</taxon>
        <taxon>Neoteleostei</taxon>
        <taxon>Acanthomorphata</taxon>
        <taxon>Eupercaria</taxon>
        <taxon>Centrarchiformes</taxon>
        <taxon>Terapontoidei</taxon>
        <taxon>Terapontidae</taxon>
        <taxon>Scortum</taxon>
    </lineage>
</organism>
<keyword evidence="2" id="KW-1185">Reference proteome</keyword>
<protein>
    <submittedName>
        <fullName evidence="1">Uncharacterized protein</fullName>
    </submittedName>
</protein>
<reference evidence="1" key="1">
    <citation type="submission" date="2022-04" db="EMBL/GenBank/DDBJ databases">
        <title>Jade perch genome.</title>
        <authorList>
            <person name="Chao B."/>
        </authorList>
    </citation>
    <scope>NUCLEOTIDE SEQUENCE</scope>
    <source>
        <strain evidence="1">CB-2022</strain>
    </source>
</reference>
<sequence length="677" mass="78111">VKMEEMEEYEMKEFTESSVLNMNENELRGVIKHFLSQSESEEKRLQKVRVDKIKESKLVRSILEENRLLKVDLHQVRKQLETRKEQYKIRKEEQQHFFKQQEQLHQVTLERDFLKKECSHFKEECKKLKKNTTYLKAALTSSEKENHALKREVEDLQKQLSTLKSSVLIDRHYMAELAQSEKALVREKQKYSDLERKLSVVEQKPHQCPPPKIVVNIPLDTPSNTVRVFRENQGLKDKHLTMCQDITTKRRELEKKDCKLKEKEKECEELRHNLSRMVPLEKDLITKYEWDNRKQSKIIKQLKAEVASFQKTAENYKSENEKLVKKEAAVRKMYLDDRMVNLKLREALKERGATVPVIKSSIDESKGIQVPHSGANKDKKLQTLKSNLAFSSLPNKMQLEPGAKSVEKSDLLQSHYSPLPAITSKAQVGPDVKSVHPQTPPKTEKLKSNPFPKPKNLLRNVPLPPINKELQLQPEVQQIHLQAPPKIVKLKSDKTPQPKGKHNCGKNVPLPSESSQGRGSMRRSLQPTQVAQVVQLIQDGTSMRAVARRRFAVSVSVVSRAWRRYQETGQYIRRSGGVEEAVGRATTQQQDRYLRLCARRNRRSTARALQNDLQQATNVHVSAQTVRNRLHEGGMRARRPQVGVVLTAQHHRAGRLAICQRTPRLANSPLAPCALHR</sequence>
<accession>A0ACB8WV22</accession>
<name>A0ACB8WV22_9TELE</name>
<gene>
    <name evidence="1" type="ORF">L3Q82_024249</name>
</gene>
<feature type="non-terminal residue" evidence="1">
    <location>
        <position position="1"/>
    </location>
</feature>
<dbReference type="EMBL" id="CM041536">
    <property type="protein sequence ID" value="KAI3371688.1"/>
    <property type="molecule type" value="Genomic_DNA"/>
</dbReference>
<evidence type="ECO:0000313" key="1">
    <source>
        <dbReference type="EMBL" id="KAI3371688.1"/>
    </source>
</evidence>